<feature type="compositionally biased region" description="Basic residues" evidence="1">
    <location>
        <begin position="384"/>
        <end position="394"/>
    </location>
</feature>
<dbReference type="PANTHER" id="PTHR13237:SF9">
    <property type="entry name" value="NEUROGUIDIN"/>
    <property type="match status" value="1"/>
</dbReference>
<name>A0A022VM88_TRIRU</name>
<reference evidence="2" key="1">
    <citation type="submission" date="2014-02" db="EMBL/GenBank/DDBJ databases">
        <title>The Genome Sequence of Trichophyton rubrum (morphotype fischeri) CBS 288.86.</title>
        <authorList>
            <consortium name="The Broad Institute Genomics Platform"/>
            <person name="Cuomo C.A."/>
            <person name="White T.C."/>
            <person name="Graser Y."/>
            <person name="Martinez-Rossi N."/>
            <person name="Heitman J."/>
            <person name="Young S.K."/>
            <person name="Zeng Q."/>
            <person name="Gargeya S."/>
            <person name="Abouelleil A."/>
            <person name="Alvarado L."/>
            <person name="Chapman S.B."/>
            <person name="Gainer-Dewar J."/>
            <person name="Goldberg J."/>
            <person name="Griggs A."/>
            <person name="Gujja S."/>
            <person name="Hansen M."/>
            <person name="Howarth C."/>
            <person name="Imamovic A."/>
            <person name="Larimer J."/>
            <person name="Martinez D."/>
            <person name="Murphy C."/>
            <person name="Pearson M.D."/>
            <person name="Persinoti G."/>
            <person name="Poon T."/>
            <person name="Priest M."/>
            <person name="Roberts A.D."/>
            <person name="Saif S."/>
            <person name="Shea T.D."/>
            <person name="Sykes S.N."/>
            <person name="Wortman J."/>
            <person name="Nusbaum C."/>
            <person name="Birren B."/>
        </authorList>
    </citation>
    <scope>NUCLEOTIDE SEQUENCE [LARGE SCALE GENOMIC DNA]</scope>
    <source>
        <strain evidence="2">CBS 288.86</strain>
    </source>
</reference>
<sequence length="394" mass="43850">MAVDEKEIGQVPIKTMLESLQQSLSSAASSLPALDPSEDNTRASIIPPADGISLLDTKSEILLSYLQNLVYLVLLQVRQLSSSTTDSSRRSTEPSQDDVVKKLTELRVYLERGVRPLEGRLKYQIDKVLKAADDLERTKAQTGERAERRRSSKSAGSDVDTADKDESDESNSGSGSDDDDYGDDEEDIDELTYRPNVAAFSRAAEAQEQKQKAAAQKNDAIGDGIYRPPKIKPTALVENKPSRRAEREAQRSKKSKAIDEFVNAEMSTAPMVEPSIGSTIRAGGRHVSTQQDRAREEERRAYEETNLIRLPKESKKDRAKRGGNRRGGYGGEEWQGLGEGVDRIHRLTQRKKDGAGSALQRSRKRATEDGPRSDGFNIGERFEKRRKTIASWKR</sequence>
<feature type="region of interest" description="Disordered" evidence="1">
    <location>
        <begin position="138"/>
        <end position="394"/>
    </location>
</feature>
<feature type="compositionally biased region" description="Basic and acidic residues" evidence="1">
    <location>
        <begin position="138"/>
        <end position="149"/>
    </location>
</feature>
<organism evidence="2">
    <name type="scientific">Trichophyton rubrum CBS 288.86</name>
    <dbReference type="NCBI Taxonomy" id="1215330"/>
    <lineage>
        <taxon>Eukaryota</taxon>
        <taxon>Fungi</taxon>
        <taxon>Dikarya</taxon>
        <taxon>Ascomycota</taxon>
        <taxon>Pezizomycotina</taxon>
        <taxon>Eurotiomycetes</taxon>
        <taxon>Eurotiomycetidae</taxon>
        <taxon>Onygenales</taxon>
        <taxon>Arthrodermataceae</taxon>
        <taxon>Trichophyton</taxon>
    </lineage>
</organism>
<dbReference type="GO" id="GO:0000462">
    <property type="term" value="P:maturation of SSU-rRNA from tricistronic rRNA transcript (SSU-rRNA, 5.8S rRNA, LSU-rRNA)"/>
    <property type="evidence" value="ECO:0007669"/>
    <property type="project" value="TreeGrafter"/>
</dbReference>
<feature type="compositionally biased region" description="Basic and acidic residues" evidence="1">
    <location>
        <begin position="240"/>
        <end position="259"/>
    </location>
</feature>
<protein>
    <submittedName>
        <fullName evidence="2">Uncharacterized protein</fullName>
    </submittedName>
</protein>
<accession>A0A022VM88</accession>
<dbReference type="EMBL" id="KK207950">
    <property type="protein sequence ID" value="EZF47175.1"/>
    <property type="molecule type" value="Genomic_DNA"/>
</dbReference>
<dbReference type="InterPro" id="IPR007146">
    <property type="entry name" value="Sas10/Utp3/C1D"/>
</dbReference>
<dbReference type="AlphaFoldDB" id="A0A022VM88"/>
<dbReference type="Proteomes" id="UP000023758">
    <property type="component" value="Unassembled WGS sequence"/>
</dbReference>
<dbReference type="OrthoDB" id="203440at2759"/>
<dbReference type="HOGENOM" id="CLU_065858_0_0_1"/>
<evidence type="ECO:0000313" key="2">
    <source>
        <dbReference type="EMBL" id="EZF47175.1"/>
    </source>
</evidence>
<dbReference type="GO" id="GO:0032040">
    <property type="term" value="C:small-subunit processome"/>
    <property type="evidence" value="ECO:0007669"/>
    <property type="project" value="TreeGrafter"/>
</dbReference>
<proteinExistence type="predicted"/>
<evidence type="ECO:0000256" key="1">
    <source>
        <dbReference type="SAM" id="MobiDB-lite"/>
    </source>
</evidence>
<feature type="compositionally biased region" description="Gly residues" evidence="1">
    <location>
        <begin position="325"/>
        <end position="339"/>
    </location>
</feature>
<feature type="compositionally biased region" description="Acidic residues" evidence="1">
    <location>
        <begin position="176"/>
        <end position="190"/>
    </location>
</feature>
<gene>
    <name evidence="2" type="ORF">H103_08961</name>
</gene>
<dbReference type="Pfam" id="PF04000">
    <property type="entry name" value="Sas10_Utp3"/>
    <property type="match status" value="1"/>
</dbReference>
<feature type="compositionally biased region" description="Basic and acidic residues" evidence="1">
    <location>
        <begin position="340"/>
        <end position="354"/>
    </location>
</feature>
<dbReference type="PANTHER" id="PTHR13237">
    <property type="entry name" value="SOMETHING ABOUT SILENCING PROTEIN 10-RELATED"/>
    <property type="match status" value="1"/>
</dbReference>
<feature type="compositionally biased region" description="Basic and acidic residues" evidence="1">
    <location>
        <begin position="292"/>
        <end position="303"/>
    </location>
</feature>